<organism evidence="1 2">
    <name type="scientific">Colletotrichum navitas</name>
    <dbReference type="NCBI Taxonomy" id="681940"/>
    <lineage>
        <taxon>Eukaryota</taxon>
        <taxon>Fungi</taxon>
        <taxon>Dikarya</taxon>
        <taxon>Ascomycota</taxon>
        <taxon>Pezizomycotina</taxon>
        <taxon>Sordariomycetes</taxon>
        <taxon>Hypocreomycetidae</taxon>
        <taxon>Glomerellales</taxon>
        <taxon>Glomerellaceae</taxon>
        <taxon>Colletotrichum</taxon>
        <taxon>Colletotrichum graminicola species complex</taxon>
    </lineage>
</organism>
<dbReference type="AlphaFoldDB" id="A0AAD8PYP2"/>
<dbReference type="RefSeq" id="XP_060413577.1">
    <property type="nucleotide sequence ID" value="XM_060551658.1"/>
</dbReference>
<dbReference type="Proteomes" id="UP001230504">
    <property type="component" value="Unassembled WGS sequence"/>
</dbReference>
<gene>
    <name evidence="1" type="ORF">LY79DRAFT_228703</name>
</gene>
<sequence>MDFPHRTLAPLPCVSLPCRPIARRQRPYRSILLPLHSSQNIFVVTGVTRLKRHLCKPRAYASIICPKSRSTETPEGARVHLALEPATKEVMSQLLPPLSRRTLVLFPVVPELLRGTQPNPPASLSPAVSSHHAEAVWHAPRRADGPFEVQPSTVNVFLRLNSRPLAGVDPSRRYLRLVPFRCPGPHR</sequence>
<evidence type="ECO:0000313" key="2">
    <source>
        <dbReference type="Proteomes" id="UP001230504"/>
    </source>
</evidence>
<reference evidence="1" key="1">
    <citation type="submission" date="2021-06" db="EMBL/GenBank/DDBJ databases">
        <title>Comparative genomics, transcriptomics and evolutionary studies reveal genomic signatures of adaptation to plant cell wall in hemibiotrophic fungi.</title>
        <authorList>
            <consortium name="DOE Joint Genome Institute"/>
            <person name="Baroncelli R."/>
            <person name="Diaz J.F."/>
            <person name="Benocci T."/>
            <person name="Peng M."/>
            <person name="Battaglia E."/>
            <person name="Haridas S."/>
            <person name="Andreopoulos W."/>
            <person name="Labutti K."/>
            <person name="Pangilinan J."/>
            <person name="Floch G.L."/>
            <person name="Makela M.R."/>
            <person name="Henrissat B."/>
            <person name="Grigoriev I.V."/>
            <person name="Crouch J.A."/>
            <person name="De Vries R.P."/>
            <person name="Sukno S.A."/>
            <person name="Thon M.R."/>
        </authorList>
    </citation>
    <scope>NUCLEOTIDE SEQUENCE</scope>
    <source>
        <strain evidence="1">CBS 125086</strain>
    </source>
</reference>
<keyword evidence="2" id="KW-1185">Reference proteome</keyword>
<comment type="caution">
    <text evidence="1">The sequence shown here is derived from an EMBL/GenBank/DDBJ whole genome shotgun (WGS) entry which is preliminary data.</text>
</comment>
<evidence type="ECO:0000313" key="1">
    <source>
        <dbReference type="EMBL" id="KAK1590065.1"/>
    </source>
</evidence>
<accession>A0AAD8PYP2</accession>
<proteinExistence type="predicted"/>
<protein>
    <submittedName>
        <fullName evidence="1">Uncharacterized protein</fullName>
    </submittedName>
</protein>
<dbReference type="EMBL" id="JAHLJV010000034">
    <property type="protein sequence ID" value="KAK1590065.1"/>
    <property type="molecule type" value="Genomic_DNA"/>
</dbReference>
<dbReference type="GeneID" id="85435898"/>
<name>A0AAD8PYP2_9PEZI</name>